<evidence type="ECO:0000256" key="7">
    <source>
        <dbReference type="ARBA" id="ARBA00023027"/>
    </source>
</evidence>
<protein>
    <submittedName>
        <fullName evidence="9">Nitroreductase/dihydropteridine reductase</fullName>
    </submittedName>
</protein>
<dbReference type="Proteomes" id="UP000245655">
    <property type="component" value="Unassembled WGS sequence"/>
</dbReference>
<evidence type="ECO:0000256" key="3">
    <source>
        <dbReference type="ARBA" id="ARBA00022630"/>
    </source>
</evidence>
<evidence type="ECO:0000259" key="8">
    <source>
        <dbReference type="Pfam" id="PF00881"/>
    </source>
</evidence>
<evidence type="ECO:0000256" key="1">
    <source>
        <dbReference type="ARBA" id="ARBA00001917"/>
    </source>
</evidence>
<dbReference type="GO" id="GO:0046256">
    <property type="term" value="P:2,4,6-trinitrotoluene catabolic process"/>
    <property type="evidence" value="ECO:0007669"/>
    <property type="project" value="TreeGrafter"/>
</dbReference>
<proteinExistence type="inferred from homology"/>
<keyword evidence="3" id="KW-0285">Flavoprotein</keyword>
<evidence type="ECO:0000256" key="6">
    <source>
        <dbReference type="ARBA" id="ARBA00023002"/>
    </source>
</evidence>
<dbReference type="EMBL" id="QGGM01000001">
    <property type="protein sequence ID" value="PWK15378.1"/>
    <property type="molecule type" value="Genomic_DNA"/>
</dbReference>
<feature type="domain" description="Nitroreductase" evidence="8">
    <location>
        <begin position="10"/>
        <end position="194"/>
    </location>
</feature>
<comment type="similarity">
    <text evidence="2">Belongs to the nitroreductase family.</text>
</comment>
<keyword evidence="4" id="KW-0288">FMN</keyword>
<organism evidence="9 10">
    <name type="scientific">Psychrobacter immobilis</name>
    <dbReference type="NCBI Taxonomy" id="498"/>
    <lineage>
        <taxon>Bacteria</taxon>
        <taxon>Pseudomonadati</taxon>
        <taxon>Pseudomonadota</taxon>
        <taxon>Gammaproteobacteria</taxon>
        <taxon>Moraxellales</taxon>
        <taxon>Moraxellaceae</taxon>
        <taxon>Psychrobacter</taxon>
    </lineage>
</organism>
<dbReference type="InterPro" id="IPR000415">
    <property type="entry name" value="Nitroreductase-like"/>
</dbReference>
<sequence>MKNITEAMNWRYSTKEFDANKKISAADFQSLKDILRLSPSSTNIQPWHFVIADDDAGKARIAKGTQGMFDFNMAKVKDASHVIIFCSRIYADDEFLHEVLDKEDTDGRFAEPKFKEQMHQVRKMFLDIRRCEQKDEPHWLVEQVYLNMGALLLGAATLGIDAVPMEGADLKALDEEFELRSKGYTAVAVISLGYRSEDDFNADLPKSRLSEASIITKA</sequence>
<dbReference type="SUPFAM" id="SSF55469">
    <property type="entry name" value="FMN-dependent nitroreductase-like"/>
    <property type="match status" value="1"/>
</dbReference>
<dbReference type="NCBIfam" id="NF008275">
    <property type="entry name" value="PRK11053.1"/>
    <property type="match status" value="1"/>
</dbReference>
<keyword evidence="7" id="KW-0520">NAD</keyword>
<dbReference type="GeneID" id="60254099"/>
<evidence type="ECO:0000256" key="2">
    <source>
        <dbReference type="ARBA" id="ARBA00007118"/>
    </source>
</evidence>
<dbReference type="Gene3D" id="3.40.109.10">
    <property type="entry name" value="NADH Oxidase"/>
    <property type="match status" value="1"/>
</dbReference>
<dbReference type="InterPro" id="IPR033878">
    <property type="entry name" value="NfsB-like"/>
</dbReference>
<evidence type="ECO:0000256" key="5">
    <source>
        <dbReference type="ARBA" id="ARBA00022857"/>
    </source>
</evidence>
<dbReference type="RefSeq" id="WP_109589513.1">
    <property type="nucleotide sequence ID" value="NZ_CAJGZY010000001.1"/>
</dbReference>
<dbReference type="GO" id="GO:0046857">
    <property type="term" value="F:oxidoreductase activity, acting on other nitrogenous compounds as donors, with NAD or NADP as acceptor"/>
    <property type="evidence" value="ECO:0007669"/>
    <property type="project" value="TreeGrafter"/>
</dbReference>
<dbReference type="InterPro" id="IPR029479">
    <property type="entry name" value="Nitroreductase"/>
</dbReference>
<dbReference type="Pfam" id="PF00881">
    <property type="entry name" value="Nitroreductase"/>
    <property type="match status" value="1"/>
</dbReference>
<gene>
    <name evidence="9" type="ORF">C8D84_101329</name>
</gene>
<dbReference type="PANTHER" id="PTHR23026">
    <property type="entry name" value="NADPH NITROREDUCTASE"/>
    <property type="match status" value="1"/>
</dbReference>
<evidence type="ECO:0000313" key="10">
    <source>
        <dbReference type="Proteomes" id="UP000245655"/>
    </source>
</evidence>
<evidence type="ECO:0000313" key="9">
    <source>
        <dbReference type="EMBL" id="PWK15378.1"/>
    </source>
</evidence>
<accession>A0A2V2A0H9</accession>
<dbReference type="CDD" id="cd02149">
    <property type="entry name" value="NfsB-like"/>
    <property type="match status" value="1"/>
</dbReference>
<reference evidence="9 10" key="1">
    <citation type="submission" date="2018-05" db="EMBL/GenBank/DDBJ databases">
        <title>Genomic Encyclopedia of Type Strains, Phase IV (KMG-IV): sequencing the most valuable type-strain genomes for metagenomic binning, comparative biology and taxonomic classification.</title>
        <authorList>
            <person name="Goeker M."/>
        </authorList>
    </citation>
    <scope>NUCLEOTIDE SEQUENCE [LARGE SCALE GENOMIC DNA]</scope>
    <source>
        <strain evidence="9 10">DSM 7229</strain>
    </source>
</reference>
<dbReference type="PANTHER" id="PTHR23026:SF125">
    <property type="entry name" value="OXYGEN-INSENSITIVE NAD(P)H NITROREDUCTASE"/>
    <property type="match status" value="1"/>
</dbReference>
<evidence type="ECO:0000256" key="4">
    <source>
        <dbReference type="ARBA" id="ARBA00022643"/>
    </source>
</evidence>
<keyword evidence="6" id="KW-0560">Oxidoreductase</keyword>
<dbReference type="GO" id="GO:0005829">
    <property type="term" value="C:cytosol"/>
    <property type="evidence" value="ECO:0007669"/>
    <property type="project" value="TreeGrafter"/>
</dbReference>
<comment type="caution">
    <text evidence="9">The sequence shown here is derived from an EMBL/GenBank/DDBJ whole genome shotgun (WGS) entry which is preliminary data.</text>
</comment>
<dbReference type="InterPro" id="IPR050627">
    <property type="entry name" value="Nitroreductase/BluB"/>
</dbReference>
<keyword evidence="10" id="KW-1185">Reference proteome</keyword>
<dbReference type="AlphaFoldDB" id="A0A2V2A0H9"/>
<comment type="cofactor">
    <cofactor evidence="1">
        <name>FMN</name>
        <dbReference type="ChEBI" id="CHEBI:58210"/>
    </cofactor>
</comment>
<keyword evidence="5" id="KW-0521">NADP</keyword>
<name>A0A2V2A0H9_PSYIM</name>